<evidence type="ECO:0000313" key="1">
    <source>
        <dbReference type="EMBL" id="KAH7975169.1"/>
    </source>
</evidence>
<dbReference type="Proteomes" id="UP000821865">
    <property type="component" value="Chromosome 10"/>
</dbReference>
<proteinExistence type="predicted"/>
<organism evidence="1 2">
    <name type="scientific">Dermacentor silvarum</name>
    <name type="common">Tick</name>
    <dbReference type="NCBI Taxonomy" id="543639"/>
    <lineage>
        <taxon>Eukaryota</taxon>
        <taxon>Metazoa</taxon>
        <taxon>Ecdysozoa</taxon>
        <taxon>Arthropoda</taxon>
        <taxon>Chelicerata</taxon>
        <taxon>Arachnida</taxon>
        <taxon>Acari</taxon>
        <taxon>Parasitiformes</taxon>
        <taxon>Ixodida</taxon>
        <taxon>Ixodoidea</taxon>
        <taxon>Ixodidae</taxon>
        <taxon>Rhipicephalinae</taxon>
        <taxon>Dermacentor</taxon>
    </lineage>
</organism>
<gene>
    <name evidence="1" type="ORF">HPB49_024708</name>
</gene>
<name>A0ACB8DS12_DERSI</name>
<accession>A0ACB8DS12</accession>
<protein>
    <submittedName>
        <fullName evidence="1">Uncharacterized protein</fullName>
    </submittedName>
</protein>
<dbReference type="EMBL" id="CM023479">
    <property type="protein sequence ID" value="KAH7975169.1"/>
    <property type="molecule type" value="Genomic_DNA"/>
</dbReference>
<keyword evidence="2" id="KW-1185">Reference proteome</keyword>
<evidence type="ECO:0000313" key="2">
    <source>
        <dbReference type="Proteomes" id="UP000821865"/>
    </source>
</evidence>
<sequence length="316" mass="35535">MAFWEYTLTGFNDFLDQRRVAFTEPMPSSRVCSICSRLPSSALLLPCGHVLCEECQGEVVERMKCPFDERTFTKVGLVRLRFEMSEFEKLRVECIVGGRKCAKFAGKLSELRDHMRHCRSFDVKCAKCHRSVACDVAVDHYRQCCDGNALLQAACDARTRRAVQDVRSIKEDLGSLRQRALGESCGVDDLVNGAKVLVERLASLDRALSGFLETASGIEREDISVQSSRQKSQVPGPFRAASKPGVFAATLKFPNVYAARYSLKDNKKEHNLLSDVYTLGGYAFKLQCKFLLSEGEEVNVGFIVFLRDGEWNDWLQ</sequence>
<reference evidence="1" key="1">
    <citation type="submission" date="2020-05" db="EMBL/GenBank/DDBJ databases">
        <title>Large-scale comparative analyses of tick genomes elucidate their genetic diversity and vector capacities.</title>
        <authorList>
            <person name="Jia N."/>
            <person name="Wang J."/>
            <person name="Shi W."/>
            <person name="Du L."/>
            <person name="Sun Y."/>
            <person name="Zhan W."/>
            <person name="Jiang J."/>
            <person name="Wang Q."/>
            <person name="Zhang B."/>
            <person name="Ji P."/>
            <person name="Sakyi L.B."/>
            <person name="Cui X."/>
            <person name="Yuan T."/>
            <person name="Jiang B."/>
            <person name="Yang W."/>
            <person name="Lam T.T.-Y."/>
            <person name="Chang Q."/>
            <person name="Ding S."/>
            <person name="Wang X."/>
            <person name="Zhu J."/>
            <person name="Ruan X."/>
            <person name="Zhao L."/>
            <person name="Wei J."/>
            <person name="Que T."/>
            <person name="Du C."/>
            <person name="Cheng J."/>
            <person name="Dai P."/>
            <person name="Han X."/>
            <person name="Huang E."/>
            <person name="Gao Y."/>
            <person name="Liu J."/>
            <person name="Shao H."/>
            <person name="Ye R."/>
            <person name="Li L."/>
            <person name="Wei W."/>
            <person name="Wang X."/>
            <person name="Wang C."/>
            <person name="Yang T."/>
            <person name="Huo Q."/>
            <person name="Li W."/>
            <person name="Guo W."/>
            <person name="Chen H."/>
            <person name="Zhou L."/>
            <person name="Ni X."/>
            <person name="Tian J."/>
            <person name="Zhou Y."/>
            <person name="Sheng Y."/>
            <person name="Liu T."/>
            <person name="Pan Y."/>
            <person name="Xia L."/>
            <person name="Li J."/>
            <person name="Zhao F."/>
            <person name="Cao W."/>
        </authorList>
    </citation>
    <scope>NUCLEOTIDE SEQUENCE</scope>
    <source>
        <strain evidence="1">Dsil-2018</strain>
    </source>
</reference>
<comment type="caution">
    <text evidence="1">The sequence shown here is derived from an EMBL/GenBank/DDBJ whole genome shotgun (WGS) entry which is preliminary data.</text>
</comment>